<evidence type="ECO:0000313" key="6">
    <source>
        <dbReference type="Proteomes" id="UP001288944"/>
    </source>
</evidence>
<protein>
    <submittedName>
        <fullName evidence="5">PRD domain-containing protein</fullName>
    </submittedName>
</protein>
<feature type="domain" description="PRD" evidence="3">
    <location>
        <begin position="174"/>
        <end position="279"/>
    </location>
</feature>
<dbReference type="SUPFAM" id="SSF55804">
    <property type="entry name" value="Phoshotransferase/anion transport protein"/>
    <property type="match status" value="1"/>
</dbReference>
<organism evidence="5 6">
    <name type="scientific">Clostridium perfringens</name>
    <dbReference type="NCBI Taxonomy" id="1502"/>
    <lineage>
        <taxon>Bacteria</taxon>
        <taxon>Bacillati</taxon>
        <taxon>Bacillota</taxon>
        <taxon>Clostridia</taxon>
        <taxon>Eubacteriales</taxon>
        <taxon>Clostridiaceae</taxon>
        <taxon>Clostridium</taxon>
    </lineage>
</organism>
<gene>
    <name evidence="4" type="ORF">GNF68_13635</name>
    <name evidence="5" type="ORF">GNF83_11485</name>
</gene>
<dbReference type="InterPro" id="IPR036634">
    <property type="entry name" value="PRD_sf"/>
</dbReference>
<evidence type="ECO:0000313" key="5">
    <source>
        <dbReference type="EMBL" id="MDZ7541863.1"/>
    </source>
</evidence>
<accession>A0AAW9KBL9</accession>
<dbReference type="EMBL" id="WNUI01000059">
    <property type="protein sequence ID" value="MDZ4910077.1"/>
    <property type="molecule type" value="Genomic_DNA"/>
</dbReference>
<dbReference type="PROSITE" id="PS51094">
    <property type="entry name" value="PTS_EIIA_TYPE_2"/>
    <property type="match status" value="1"/>
</dbReference>
<dbReference type="EMBL" id="WNUR01000031">
    <property type="protein sequence ID" value="MDZ7541863.1"/>
    <property type="molecule type" value="Genomic_DNA"/>
</dbReference>
<dbReference type="Proteomes" id="UP001288778">
    <property type="component" value="Unassembled WGS sequence"/>
</dbReference>
<comment type="caution">
    <text evidence="5">The sequence shown here is derived from an EMBL/GenBank/DDBJ whole genome shotgun (WGS) entry which is preliminary data.</text>
</comment>
<evidence type="ECO:0000313" key="4">
    <source>
        <dbReference type="EMBL" id="MDZ4910077.1"/>
    </source>
</evidence>
<dbReference type="RefSeq" id="WP_168971439.1">
    <property type="nucleotide sequence ID" value="NZ_CATNXX010000034.1"/>
</dbReference>
<feature type="domain" description="PTS EIIA type-2" evidence="2">
    <location>
        <begin position="487"/>
        <end position="630"/>
    </location>
</feature>
<dbReference type="Gene3D" id="1.10.10.10">
    <property type="entry name" value="Winged helix-like DNA-binding domain superfamily/Winged helix DNA-binding domain"/>
    <property type="match status" value="2"/>
</dbReference>
<dbReference type="SUPFAM" id="SSF63520">
    <property type="entry name" value="PTS-regulatory domain, PRD"/>
    <property type="match status" value="2"/>
</dbReference>
<dbReference type="InterPro" id="IPR050661">
    <property type="entry name" value="BglG_antiterminators"/>
</dbReference>
<dbReference type="PANTHER" id="PTHR30185">
    <property type="entry name" value="CRYPTIC BETA-GLUCOSIDE BGL OPERON ANTITERMINATOR"/>
    <property type="match status" value="1"/>
</dbReference>
<proteinExistence type="predicted"/>
<name>A0AAW9KBL9_CLOPF</name>
<dbReference type="PANTHER" id="PTHR30185:SF13">
    <property type="entry name" value="LICABCH OPERON REGULATOR-RELATED"/>
    <property type="match status" value="1"/>
</dbReference>
<evidence type="ECO:0000256" key="1">
    <source>
        <dbReference type="ARBA" id="ARBA00022737"/>
    </source>
</evidence>
<dbReference type="InterPro" id="IPR013196">
    <property type="entry name" value="HTH_11"/>
</dbReference>
<dbReference type="InterPro" id="IPR036388">
    <property type="entry name" value="WH-like_DNA-bd_sf"/>
</dbReference>
<dbReference type="Gene3D" id="1.10.1790.10">
    <property type="entry name" value="PRD domain"/>
    <property type="match status" value="1"/>
</dbReference>
<dbReference type="AlphaFoldDB" id="A0AAW9KBL9"/>
<dbReference type="Gene3D" id="3.40.930.10">
    <property type="entry name" value="Mannitol-specific EII, Chain A"/>
    <property type="match status" value="1"/>
</dbReference>
<dbReference type="InterPro" id="IPR011608">
    <property type="entry name" value="PRD"/>
</dbReference>
<dbReference type="Pfam" id="PF00874">
    <property type="entry name" value="PRD"/>
    <property type="match status" value="1"/>
</dbReference>
<evidence type="ECO:0000259" key="3">
    <source>
        <dbReference type="PROSITE" id="PS51372"/>
    </source>
</evidence>
<keyword evidence="1" id="KW-0677">Repeat</keyword>
<dbReference type="PROSITE" id="PS51372">
    <property type="entry name" value="PRD_2"/>
    <property type="match status" value="2"/>
</dbReference>
<dbReference type="Proteomes" id="UP001288944">
    <property type="component" value="Unassembled WGS sequence"/>
</dbReference>
<evidence type="ECO:0000259" key="2">
    <source>
        <dbReference type="PROSITE" id="PS51094"/>
    </source>
</evidence>
<sequence length="630" mass="74600">MREKLLIDILRDKEIVSLKNIISTLSLSERTIRTQIKNLNTDGKKHGFIIDNIRGKGYRLKVIDYIKFEKYYNYLIKKVSIENTYNQEERVNKILEIFLFAKENLTIDNIAKKLDYSRSTIIKDLVLVDKKLKQFNLSLEKRSNKGIKINSDEIDIRKAISSYIYSNTKYCDFEDETKNNIFIIAKKIFIEEIIENKIDISNIAIENIFCYLKILIFRIENKNFLSEKLYINYCDNKFKNISKKIINYISKELRIEVPKKEIDYLASQIFYKSRSLINEDKFKNKVIIDIDEILKNVDEKFYTNFSEDIELKKNLSIHLCSLINRAKVNIQLKNPYFEEVNSRYSAIVLIVVNFISEFCKRWNFKIFKDEIAFLTIHFATHFEKERLKILTDTKKIAIVCPQDGGIQYFLKLKIEENFRNVVIDNYSYVQVEHMNVNKYDFVITNINLDIIGNYDNVFVLKKFFDNKEFENIVKSIEKAIENSNKKNIDNLDGILFKKMKGGKGLNYKKILEEESSILFNMGVVNENFYNSVLKREELLSTVYQNNIAAPHSLEMDSNKNYLSVINFEDMIDWEDKKVRTIFLIAMKKGSFKLNTKISNKISNLINDSEKRTYLKEIDSKDEFNNFFRKL</sequence>
<feature type="domain" description="PRD" evidence="3">
    <location>
        <begin position="281"/>
        <end position="388"/>
    </location>
</feature>
<dbReference type="Pfam" id="PF08279">
    <property type="entry name" value="HTH_11"/>
    <property type="match status" value="2"/>
</dbReference>
<reference evidence="5" key="1">
    <citation type="submission" date="2019-11" db="EMBL/GenBank/DDBJ databases">
        <title>Characterization of Clostridium perfringens isolates from swine manure treated agricultural soils.</title>
        <authorList>
            <person name="Wushke S.T."/>
        </authorList>
    </citation>
    <scope>NUCLEOTIDE SEQUENCE</scope>
    <source>
        <strain evidence="5">X62</strain>
        <strain evidence="4">X94</strain>
    </source>
</reference>
<dbReference type="InterPro" id="IPR016152">
    <property type="entry name" value="PTrfase/Anion_transptr"/>
</dbReference>
<dbReference type="InterPro" id="IPR002178">
    <property type="entry name" value="PTS_EIIA_type-2_dom"/>
</dbReference>
<dbReference type="GO" id="GO:0006355">
    <property type="term" value="P:regulation of DNA-templated transcription"/>
    <property type="evidence" value="ECO:0007669"/>
    <property type="project" value="InterPro"/>
</dbReference>
<dbReference type="Pfam" id="PF00359">
    <property type="entry name" value="PTS_EIIA_2"/>
    <property type="match status" value="1"/>
</dbReference>